<dbReference type="KEGG" id="bbae:FRD01_03015"/>
<reference evidence="5 6" key="1">
    <citation type="submission" date="2019-08" db="EMBL/GenBank/DDBJ databases">
        <authorList>
            <person name="Liang Q."/>
        </authorList>
    </citation>
    <scope>NUCLEOTIDE SEQUENCE [LARGE SCALE GENOMIC DNA]</scope>
    <source>
        <strain evidence="5 6">V1718</strain>
    </source>
</reference>
<evidence type="ECO:0000313" key="6">
    <source>
        <dbReference type="Proteomes" id="UP000321595"/>
    </source>
</evidence>
<keyword evidence="2" id="KW-0963">Cytoplasm</keyword>
<dbReference type="Pfam" id="PF10237">
    <property type="entry name" value="N6-adenineMlase"/>
    <property type="match status" value="1"/>
</dbReference>
<sequence length="166" mass="18792">MTRTMEPQNLENKSFDAETTEHLVDFAEMFESPCLIFMADVGRELVKRGKKPAILDVDKRLSSIPGFRSFDLGRPVYTSHSFDLIICDPPANVSHVQLFHALKVLTHFDFETPILVTTTPKRANAFKAALSPFEMREVGFVPQYVSADEPAKEFWANFDAPLGLKR</sequence>
<dbReference type="GO" id="GO:0008168">
    <property type="term" value="F:methyltransferase activity"/>
    <property type="evidence" value="ECO:0007669"/>
    <property type="project" value="UniProtKB-KW"/>
</dbReference>
<dbReference type="GO" id="GO:0032259">
    <property type="term" value="P:methylation"/>
    <property type="evidence" value="ECO:0007669"/>
    <property type="project" value="UniProtKB-KW"/>
</dbReference>
<dbReference type="InterPro" id="IPR041370">
    <property type="entry name" value="Mlase_EEF1AKMT1/ZCCHC4"/>
</dbReference>
<evidence type="ECO:0000256" key="1">
    <source>
        <dbReference type="ARBA" id="ARBA00004496"/>
    </source>
</evidence>
<comment type="subcellular location">
    <subcellularLocation>
        <location evidence="1">Cytoplasm</location>
    </subcellularLocation>
</comment>
<accession>A0A5B8XM53</accession>
<dbReference type="EMBL" id="CP042467">
    <property type="protein sequence ID" value="QED26241.1"/>
    <property type="molecule type" value="Genomic_DNA"/>
</dbReference>
<evidence type="ECO:0000313" key="5">
    <source>
        <dbReference type="EMBL" id="QED26241.1"/>
    </source>
</evidence>
<keyword evidence="3" id="KW-0489">Methyltransferase</keyword>
<dbReference type="GO" id="GO:0005737">
    <property type="term" value="C:cytoplasm"/>
    <property type="evidence" value="ECO:0007669"/>
    <property type="project" value="UniProtKB-SubCell"/>
</dbReference>
<dbReference type="RefSeq" id="WP_146957516.1">
    <property type="nucleotide sequence ID" value="NZ_CP042467.1"/>
</dbReference>
<proteinExistence type="predicted"/>
<dbReference type="OrthoDB" id="5520577at2"/>
<gene>
    <name evidence="5" type="ORF">FRD01_03015</name>
</gene>
<name>A0A5B8XM53_9DELT</name>
<organism evidence="5 6">
    <name type="scientific">Microvenator marinus</name>
    <dbReference type="NCBI Taxonomy" id="2600177"/>
    <lineage>
        <taxon>Bacteria</taxon>
        <taxon>Deltaproteobacteria</taxon>
        <taxon>Bradymonadales</taxon>
        <taxon>Microvenatoraceae</taxon>
        <taxon>Microvenator</taxon>
    </lineage>
</organism>
<dbReference type="Proteomes" id="UP000321595">
    <property type="component" value="Chromosome"/>
</dbReference>
<dbReference type="AlphaFoldDB" id="A0A5B8XM53"/>
<keyword evidence="6" id="KW-1185">Reference proteome</keyword>
<keyword evidence="4" id="KW-0808">Transferase</keyword>
<evidence type="ECO:0000256" key="2">
    <source>
        <dbReference type="ARBA" id="ARBA00022490"/>
    </source>
</evidence>
<protein>
    <submittedName>
        <fullName evidence="5">Uncharacterized protein</fullName>
    </submittedName>
</protein>
<evidence type="ECO:0000256" key="4">
    <source>
        <dbReference type="ARBA" id="ARBA00022679"/>
    </source>
</evidence>
<evidence type="ECO:0000256" key="3">
    <source>
        <dbReference type="ARBA" id="ARBA00022603"/>
    </source>
</evidence>